<proteinExistence type="predicted"/>
<dbReference type="NCBIfam" id="NF033832">
    <property type="entry name" value="sce7726_fam"/>
    <property type="match status" value="1"/>
</dbReference>
<organism evidence="1 2">
    <name type="scientific">Vibrio diazotrophicus</name>
    <dbReference type="NCBI Taxonomy" id="685"/>
    <lineage>
        <taxon>Bacteria</taxon>
        <taxon>Pseudomonadati</taxon>
        <taxon>Pseudomonadota</taxon>
        <taxon>Gammaproteobacteria</taxon>
        <taxon>Vibrionales</taxon>
        <taxon>Vibrionaceae</taxon>
        <taxon>Vibrio</taxon>
    </lineage>
</organism>
<reference evidence="1 2" key="1">
    <citation type="submission" date="2018-06" db="EMBL/GenBank/DDBJ databases">
        <title>Freshwater and sediment microbial communities from various areas in North America, analyzing microbe dynamics in response to fracking.</title>
        <authorList>
            <person name="Lamendella R."/>
        </authorList>
    </citation>
    <scope>NUCLEOTIDE SEQUENCE [LARGE SCALE GENOMIC DNA]</scope>
    <source>
        <strain evidence="1 2">99A</strain>
    </source>
</reference>
<dbReference type="RefSeq" id="WP_112403359.1">
    <property type="nucleotide sequence ID" value="NZ_QLTR01000003.1"/>
</dbReference>
<dbReference type="Proteomes" id="UP000248729">
    <property type="component" value="Unassembled WGS sequence"/>
</dbReference>
<dbReference type="InterPro" id="IPR047729">
    <property type="entry name" value="Sce7726-like"/>
</dbReference>
<evidence type="ECO:0000313" key="2">
    <source>
        <dbReference type="Proteomes" id="UP000248729"/>
    </source>
</evidence>
<accession>A0A329ECZ4</accession>
<dbReference type="AlphaFoldDB" id="A0A329ECZ4"/>
<dbReference type="EMBL" id="QLTR01000003">
    <property type="protein sequence ID" value="RAS67845.1"/>
    <property type="molecule type" value="Genomic_DNA"/>
</dbReference>
<name>A0A329ECZ4_VIBDI</name>
<evidence type="ECO:0008006" key="3">
    <source>
        <dbReference type="Google" id="ProtNLM"/>
    </source>
</evidence>
<evidence type="ECO:0000313" key="1">
    <source>
        <dbReference type="EMBL" id="RAS67845.1"/>
    </source>
</evidence>
<gene>
    <name evidence="1" type="ORF">DET48_103134</name>
</gene>
<comment type="caution">
    <text evidence="1">The sequence shown here is derived from an EMBL/GenBank/DDBJ whole genome shotgun (WGS) entry which is preliminary data.</text>
</comment>
<sequence>MNYKQLAKMFTSTNITKVAQGDLSLVQEIASSYPDLDEVETLSDLFEEAYKLLCRHYPNEYVVKNIIANNILLGTHSMNTASMLSELRIGANKADCVIINGSSTCYEIKTKFDSLKRLPEQLAAYTSSFDRTYVVTHEVHLDALLEIQNDMQSFGIMVSNCRNQLSRRIIAPLNTNFDTGLMFHTLRKEEYVDIARSVTGSEPDCPQTELFTKCKDIFCALDTDEANEQFKRVLKHHRRNDHNFISNLPKSMKNLGISYNIHKTNKENIISSLLNCNQLNREDVNVFSIHERKAV</sequence>
<protein>
    <recommendedName>
        <fullName evidence="3">Sce7726 family protein</fullName>
    </recommendedName>
</protein>